<keyword evidence="3" id="KW-1185">Reference proteome</keyword>
<dbReference type="PANTHER" id="PTHR33099:SF7">
    <property type="entry name" value="MYND-TYPE DOMAIN-CONTAINING PROTEIN"/>
    <property type="match status" value="1"/>
</dbReference>
<feature type="compositionally biased region" description="Acidic residues" evidence="1">
    <location>
        <begin position="33"/>
        <end position="66"/>
    </location>
</feature>
<name>A0AAD6NJ30_DREDA</name>
<accession>A0AAD6NJ30</accession>
<comment type="caution">
    <text evidence="2">The sequence shown here is derived from an EMBL/GenBank/DDBJ whole genome shotgun (WGS) entry which is preliminary data.</text>
</comment>
<sequence length="994" mass="111623">MPDPKCVKLYYSDPVTSEQEDSGEEDPPHDVIEISDDSDCDADSADDNEEDEYDEHDDNDEEEQDEGDRGIVSFMNWENYGQAKRLHRLLSSAEGCIADFAFTGGFSSTPNPCLNIAGIGLIRLPITPDDAEKLYTHSFASGGKAEISGTDLEFRNPIWNTWLLDLMEKVTRGLGLDEAKMRTVSKLEKLVVYKADAMHDKATFDWSNRNPDDDGHCFGFLEVNLPCKFEGGSVSLECHNEKKTLDFQENGQFDVSIAAWHSGKDVKHVTAKVSSDYKVTLIYSLRTRTRFRSLEEQINSSATLIQAVRKLKKANDPVAYVLAGEYSYSALSNQSFKGQDRFIVRNLVQAAQKVGGLSVYCGYLDTTDCKITGYGYGESETSSDRGEIDETDFQNYHVAYISHTLTNMIHLVGPTRLFEGKHRSWEGPILTFGNQLSELTPDDTECGDCYWEGDYPETERSYQSPCIVIYPTSLTQSLDEQTKAESVSWKAIKAIVDGADEKEIDRFAKLSVLDGALQKLSQQAKNGVFQNYANVVFGPGGNINSVQPVRTSVIWPRSSDKSNHANLYTLFLQLFKLMELLPQNCRVFFNPILEDIFMQPAFLANGFFPIIRKVFTIMNWQPAVVTKFLRTIFIANPSENLRLQIDEDMKRSLSPDSPGLQIWKTMSGKCHEFIIEGIKERAHILVNDSQFGIYRDIKQVVGFSKQSMKLQKPPGFSPESHTPEPSDFGNAQVEATTQLCAYLLCIQNQPDAASLTAQFLDALQLPDIQRFPAYDANYLFDRYKAKVPTNITSLLPIAAEVYQLSYLSPASQDRSAAFKKFLNYFKDLVLVTYPCMKPPDIIHASLPPLNCGQPCPKKGCFLCASLNEFLLSPTAQRFSMNSAQGFKLHFKDVGRSLSNYAGANMIRIDFTQFDPASRTGDAKLEVTKRVVEQLERRVQIYALEVSERQRVLGAIGIKVGYDGTILEEPFYEDPEVAGCKPRTKRKAAEALYIE</sequence>
<evidence type="ECO:0000313" key="2">
    <source>
        <dbReference type="EMBL" id="KAJ6258578.1"/>
    </source>
</evidence>
<evidence type="ECO:0000313" key="3">
    <source>
        <dbReference type="Proteomes" id="UP001221413"/>
    </source>
</evidence>
<feature type="region of interest" description="Disordered" evidence="1">
    <location>
        <begin position="1"/>
        <end position="67"/>
    </location>
</feature>
<evidence type="ECO:0000256" key="1">
    <source>
        <dbReference type="SAM" id="MobiDB-lite"/>
    </source>
</evidence>
<organism evidence="2 3">
    <name type="scientific">Drechslerella dactyloides</name>
    <name type="common">Nematode-trapping fungus</name>
    <name type="synonym">Arthrobotrys dactyloides</name>
    <dbReference type="NCBI Taxonomy" id="74499"/>
    <lineage>
        <taxon>Eukaryota</taxon>
        <taxon>Fungi</taxon>
        <taxon>Dikarya</taxon>
        <taxon>Ascomycota</taxon>
        <taxon>Pezizomycotina</taxon>
        <taxon>Orbiliomycetes</taxon>
        <taxon>Orbiliales</taxon>
        <taxon>Orbiliaceae</taxon>
        <taxon>Drechslerella</taxon>
    </lineage>
</organism>
<gene>
    <name evidence="2" type="ORF">Dda_6624</name>
</gene>
<protein>
    <submittedName>
        <fullName evidence="2">Uncharacterized protein</fullName>
    </submittedName>
</protein>
<reference evidence="2" key="1">
    <citation type="submission" date="2023-01" db="EMBL/GenBank/DDBJ databases">
        <title>The chitinases involved in constricting ring structure development in the nematode-trapping fungus Drechslerella dactyloides.</title>
        <authorList>
            <person name="Wang R."/>
            <person name="Zhang L."/>
            <person name="Tang P."/>
            <person name="Li S."/>
            <person name="Liang L."/>
        </authorList>
    </citation>
    <scope>NUCLEOTIDE SEQUENCE</scope>
    <source>
        <strain evidence="2">YMF1.00031</strain>
    </source>
</reference>
<proteinExistence type="predicted"/>
<dbReference type="PANTHER" id="PTHR33099">
    <property type="entry name" value="FE2OG DIOXYGENASE DOMAIN-CONTAINING PROTEIN"/>
    <property type="match status" value="1"/>
</dbReference>
<dbReference type="Proteomes" id="UP001221413">
    <property type="component" value="Unassembled WGS sequence"/>
</dbReference>
<dbReference type="AlphaFoldDB" id="A0AAD6NJ30"/>
<dbReference type="EMBL" id="JAQGDS010000008">
    <property type="protein sequence ID" value="KAJ6258578.1"/>
    <property type="molecule type" value="Genomic_DNA"/>
</dbReference>